<sequence>MSKKQSISSAPTDGSKVQIFWTDEDGQENQSIGQYRSLDRLKVTGGQWDETDAGWWVFTDSSTQKKVTPTGWMPAGKSDESEENEEE</sequence>
<feature type="region of interest" description="Disordered" evidence="1">
    <location>
        <begin position="64"/>
        <end position="87"/>
    </location>
</feature>
<evidence type="ECO:0000256" key="1">
    <source>
        <dbReference type="SAM" id="MobiDB-lite"/>
    </source>
</evidence>
<dbReference type="RefSeq" id="WP_115053220.1">
    <property type="nucleotide sequence ID" value="NZ_JAUSZT010000003.1"/>
</dbReference>
<evidence type="ECO:0000313" key="3">
    <source>
        <dbReference type="Proteomes" id="UP001237780"/>
    </source>
</evidence>
<dbReference type="EMBL" id="JAUSZT010000003">
    <property type="protein sequence ID" value="MDQ0996638.1"/>
    <property type="molecule type" value="Genomic_DNA"/>
</dbReference>
<accession>A0ABU0SA84</accession>
<comment type="caution">
    <text evidence="2">The sequence shown here is derived from an EMBL/GenBank/DDBJ whole genome shotgun (WGS) entry which is preliminary data.</text>
</comment>
<proteinExistence type="predicted"/>
<dbReference type="Proteomes" id="UP001237780">
    <property type="component" value="Unassembled WGS sequence"/>
</dbReference>
<reference evidence="2 3" key="1">
    <citation type="submission" date="2023-07" db="EMBL/GenBank/DDBJ databases">
        <title>Comparative genomics of wheat-associated soil bacteria to identify genetic determinants of phenazine resistance.</title>
        <authorList>
            <person name="Mouncey N."/>
        </authorList>
    </citation>
    <scope>NUCLEOTIDE SEQUENCE [LARGE SCALE GENOMIC DNA]</scope>
    <source>
        <strain evidence="2 3">W4I11</strain>
    </source>
</reference>
<organism evidence="2 3">
    <name type="scientific">Phyllobacterium ifriqiyense</name>
    <dbReference type="NCBI Taxonomy" id="314238"/>
    <lineage>
        <taxon>Bacteria</taxon>
        <taxon>Pseudomonadati</taxon>
        <taxon>Pseudomonadota</taxon>
        <taxon>Alphaproteobacteria</taxon>
        <taxon>Hyphomicrobiales</taxon>
        <taxon>Phyllobacteriaceae</taxon>
        <taxon>Phyllobacterium</taxon>
    </lineage>
</organism>
<evidence type="ECO:0000313" key="2">
    <source>
        <dbReference type="EMBL" id="MDQ0996638.1"/>
    </source>
</evidence>
<keyword evidence="3" id="KW-1185">Reference proteome</keyword>
<gene>
    <name evidence="2" type="ORF">QFZ34_001820</name>
</gene>
<name>A0ABU0SA84_9HYPH</name>
<protein>
    <submittedName>
        <fullName evidence="2">Uncharacterized protein</fullName>
    </submittedName>
</protein>